<feature type="transmembrane region" description="Helical" evidence="6">
    <location>
        <begin position="226"/>
        <end position="248"/>
    </location>
</feature>
<keyword evidence="4 6" id="KW-0472">Membrane</keyword>
<comment type="caution">
    <text evidence="7">The sequence shown here is derived from an EMBL/GenBank/DDBJ whole genome shotgun (WGS) entry which is preliminary data.</text>
</comment>
<proteinExistence type="predicted"/>
<feature type="transmembrane region" description="Helical" evidence="6">
    <location>
        <begin position="99"/>
        <end position="123"/>
    </location>
</feature>
<evidence type="ECO:0000256" key="5">
    <source>
        <dbReference type="SAM" id="MobiDB-lite"/>
    </source>
</evidence>
<dbReference type="AlphaFoldDB" id="A0AAN9C2X4"/>
<comment type="subcellular location">
    <subcellularLocation>
        <location evidence="1">Membrane</location>
        <topology evidence="1">Multi-pass membrane protein</topology>
    </subcellularLocation>
</comment>
<feature type="transmembrane region" description="Helical" evidence="6">
    <location>
        <begin position="6"/>
        <end position="25"/>
    </location>
</feature>
<dbReference type="InterPro" id="IPR003689">
    <property type="entry name" value="ZIP"/>
</dbReference>
<feature type="transmembrane region" description="Helical" evidence="6">
    <location>
        <begin position="58"/>
        <end position="79"/>
    </location>
</feature>
<evidence type="ECO:0000256" key="3">
    <source>
        <dbReference type="ARBA" id="ARBA00022989"/>
    </source>
</evidence>
<name>A0AAN9C2X4_9CAEN</name>
<evidence type="ECO:0000313" key="8">
    <source>
        <dbReference type="Proteomes" id="UP001374579"/>
    </source>
</evidence>
<dbReference type="PANTHER" id="PTHR11040:SF140">
    <property type="entry name" value="ZRT (ZRT), IRT- (IRT-) LIKE PROTEIN TRANSPORTER"/>
    <property type="match status" value="1"/>
</dbReference>
<feature type="transmembrane region" description="Helical" evidence="6">
    <location>
        <begin position="351"/>
        <end position="369"/>
    </location>
</feature>
<keyword evidence="3 6" id="KW-1133">Transmembrane helix</keyword>
<evidence type="ECO:0000256" key="6">
    <source>
        <dbReference type="SAM" id="Phobius"/>
    </source>
</evidence>
<evidence type="ECO:0000256" key="4">
    <source>
        <dbReference type="ARBA" id="ARBA00023136"/>
    </source>
</evidence>
<organism evidence="7 8">
    <name type="scientific">Littorina saxatilis</name>
    <dbReference type="NCBI Taxonomy" id="31220"/>
    <lineage>
        <taxon>Eukaryota</taxon>
        <taxon>Metazoa</taxon>
        <taxon>Spiralia</taxon>
        <taxon>Lophotrochozoa</taxon>
        <taxon>Mollusca</taxon>
        <taxon>Gastropoda</taxon>
        <taxon>Caenogastropoda</taxon>
        <taxon>Littorinimorpha</taxon>
        <taxon>Littorinoidea</taxon>
        <taxon>Littorinidae</taxon>
        <taxon>Littorina</taxon>
    </lineage>
</organism>
<accession>A0AAN9C2X4</accession>
<dbReference type="GO" id="GO:0005886">
    <property type="term" value="C:plasma membrane"/>
    <property type="evidence" value="ECO:0007669"/>
    <property type="project" value="TreeGrafter"/>
</dbReference>
<evidence type="ECO:0000256" key="2">
    <source>
        <dbReference type="ARBA" id="ARBA00022692"/>
    </source>
</evidence>
<feature type="transmembrane region" description="Helical" evidence="6">
    <location>
        <begin position="288"/>
        <end position="310"/>
    </location>
</feature>
<keyword evidence="8" id="KW-1185">Reference proteome</keyword>
<reference evidence="7 8" key="1">
    <citation type="submission" date="2024-02" db="EMBL/GenBank/DDBJ databases">
        <title>Chromosome-scale genome assembly of the rough periwinkle Littorina saxatilis.</title>
        <authorList>
            <person name="De Jode A."/>
            <person name="Faria R."/>
            <person name="Formenti G."/>
            <person name="Sims Y."/>
            <person name="Smith T.P."/>
            <person name="Tracey A."/>
            <person name="Wood J.M.D."/>
            <person name="Zagrodzka Z.B."/>
            <person name="Johannesson K."/>
            <person name="Butlin R.K."/>
            <person name="Leder E.H."/>
        </authorList>
    </citation>
    <scope>NUCLEOTIDE SEQUENCE [LARGE SCALE GENOMIC DNA]</scope>
    <source>
        <strain evidence="7">Snail1</strain>
        <tissue evidence="7">Muscle</tissue>
    </source>
</reference>
<evidence type="ECO:0000313" key="7">
    <source>
        <dbReference type="EMBL" id="KAK7116528.1"/>
    </source>
</evidence>
<dbReference type="Pfam" id="PF02535">
    <property type="entry name" value="Zip"/>
    <property type="match status" value="1"/>
</dbReference>
<dbReference type="EMBL" id="JBAMIC010000001">
    <property type="protein sequence ID" value="KAK7116528.1"/>
    <property type="molecule type" value="Genomic_DNA"/>
</dbReference>
<feature type="transmembrane region" description="Helical" evidence="6">
    <location>
        <begin position="254"/>
        <end position="276"/>
    </location>
</feature>
<keyword evidence="2 6" id="KW-0812">Transmembrane</keyword>
<gene>
    <name evidence="7" type="ORF">V1264_002195</name>
</gene>
<dbReference type="Proteomes" id="UP001374579">
    <property type="component" value="Unassembled WGS sequence"/>
</dbReference>
<feature type="transmembrane region" description="Helical" evidence="6">
    <location>
        <begin position="316"/>
        <end position="339"/>
    </location>
</feature>
<dbReference type="PANTHER" id="PTHR11040">
    <property type="entry name" value="ZINC/IRON TRANSPORTER"/>
    <property type="match status" value="1"/>
</dbReference>
<sequence length="384" mass="41968">MLSVMAAKGVVLGVLFVMTFGLGLIPVKLMNVIQHSAAVTLHDGSTAGRHKISTYKRVLSFLSCFAGGVFLATCFLDLLPSVRKKLITVLFELNITTGFPLAEFIMSLGLFFILIVEQIVLMVKEQHAHSDHDDVRRPLLGQQKVNSAGSSASLEQSIRSDQVHSDHSIAGITDRPDLPDESDHEQEISNLPGSRNRSYSDPHHHHNHGHHHGDEMNFQNHSPLRAIMLLMALSLHSVFEGLAVGLQVNPGQVLGIFAALVLHKSILSFSIGMNLVQSRLSTAVCVKSILFFSLTAPVGVAVGMVMTDLWETETSYLVDGILQGVASGTFLYISFFEVLPAEFNSSHDRMLKLLMLLLGYSTVTAILFLSDDVKAPFCKIEVGN</sequence>
<protein>
    <submittedName>
        <fullName evidence="7">Uncharacterized protein</fullName>
    </submittedName>
</protein>
<feature type="compositionally biased region" description="Polar residues" evidence="5">
    <location>
        <begin position="188"/>
        <end position="199"/>
    </location>
</feature>
<evidence type="ECO:0000256" key="1">
    <source>
        <dbReference type="ARBA" id="ARBA00004141"/>
    </source>
</evidence>
<dbReference type="GO" id="GO:0005385">
    <property type="term" value="F:zinc ion transmembrane transporter activity"/>
    <property type="evidence" value="ECO:0007669"/>
    <property type="project" value="TreeGrafter"/>
</dbReference>
<feature type="region of interest" description="Disordered" evidence="5">
    <location>
        <begin position="156"/>
        <end position="217"/>
    </location>
</feature>